<comment type="caution">
    <text evidence="1">The sequence shown here is derived from an EMBL/GenBank/DDBJ whole genome shotgun (WGS) entry which is preliminary data.</text>
</comment>
<organism evidence="1">
    <name type="scientific">marine sediment metagenome</name>
    <dbReference type="NCBI Taxonomy" id="412755"/>
    <lineage>
        <taxon>unclassified sequences</taxon>
        <taxon>metagenomes</taxon>
        <taxon>ecological metagenomes</taxon>
    </lineage>
</organism>
<sequence length="189" mass="20975">RGEGTLKLGVDVAGMGRDLTVFAFRKGNVVEKFKTYSKQDHMITVGKIKNALIKDEDIAFVDSLGEGAGVYSRLAEQKVNAVGVKASESARDLTDITEQRTFANMRAYLYWAIRDALDPALDGELALPPVDELTQDLTEIHWSTRSNGDIIIEEKERIKKRLGRSPDYGDAVANTFSGKKKHKQAEVFV</sequence>
<evidence type="ECO:0000313" key="1">
    <source>
        <dbReference type="EMBL" id="GAI02292.1"/>
    </source>
</evidence>
<feature type="non-terminal residue" evidence="1">
    <location>
        <position position="1"/>
    </location>
</feature>
<dbReference type="EMBL" id="BARV01012105">
    <property type="protein sequence ID" value="GAI02292.1"/>
    <property type="molecule type" value="Genomic_DNA"/>
</dbReference>
<dbReference type="AlphaFoldDB" id="X1K5I2"/>
<evidence type="ECO:0008006" key="2">
    <source>
        <dbReference type="Google" id="ProtNLM"/>
    </source>
</evidence>
<dbReference type="Gene3D" id="3.30.420.240">
    <property type="match status" value="1"/>
</dbReference>
<reference evidence="1" key="1">
    <citation type="journal article" date="2014" name="Front. Microbiol.">
        <title>High frequency of phylogenetically diverse reductive dehalogenase-homologous genes in deep subseafloor sedimentary metagenomes.</title>
        <authorList>
            <person name="Kawai M."/>
            <person name="Futagami T."/>
            <person name="Toyoda A."/>
            <person name="Takaki Y."/>
            <person name="Nishi S."/>
            <person name="Hori S."/>
            <person name="Arai W."/>
            <person name="Tsubouchi T."/>
            <person name="Morono Y."/>
            <person name="Uchiyama I."/>
            <person name="Ito T."/>
            <person name="Fujiyama A."/>
            <person name="Inagaki F."/>
            <person name="Takami H."/>
        </authorList>
    </citation>
    <scope>NUCLEOTIDE SEQUENCE</scope>
    <source>
        <strain evidence="1">Expedition CK06-06</strain>
    </source>
</reference>
<name>X1K5I2_9ZZZZ</name>
<accession>X1K5I2</accession>
<gene>
    <name evidence="1" type="ORF">S06H3_22595</name>
</gene>
<proteinExistence type="predicted"/>
<protein>
    <recommendedName>
        <fullName evidence="2">Terminase large subunit gp17-like C-terminal domain-containing protein</fullName>
    </recommendedName>
</protein>